<feature type="binding site" evidence="4">
    <location>
        <position position="186"/>
    </location>
    <ligand>
        <name>pyridoxal 5'-phosphate</name>
        <dbReference type="ChEBI" id="CHEBI:597326"/>
    </ligand>
</feature>
<feature type="binding site" evidence="4">
    <location>
        <position position="85"/>
    </location>
    <ligand>
        <name>pyridoxal 5'-phosphate</name>
        <dbReference type="ChEBI" id="CHEBI:597326"/>
    </ligand>
</feature>
<feature type="binding site" evidence="4">
    <location>
        <position position="238"/>
    </location>
    <ligand>
        <name>pyridoxal 5'-phosphate</name>
        <dbReference type="ChEBI" id="CHEBI:597326"/>
    </ligand>
</feature>
<evidence type="ECO:0000313" key="8">
    <source>
        <dbReference type="Proteomes" id="UP000220034"/>
    </source>
</evidence>
<gene>
    <name evidence="4" type="primary">kynU</name>
    <name evidence="7" type="ORF">SAMN06273572_10759</name>
</gene>
<dbReference type="PIRSF" id="PIRSF038800">
    <property type="entry name" value="KYNU"/>
    <property type="match status" value="1"/>
</dbReference>
<name>A0A2C9CUW5_9RHOB</name>
<dbReference type="FunFam" id="3.40.640.10:FF:000107">
    <property type="entry name" value="Kynureninase"/>
    <property type="match status" value="1"/>
</dbReference>
<keyword evidence="2 4" id="KW-0378">Hydrolase</keyword>
<comment type="catalytic activity">
    <reaction evidence="6">
        <text>3-hydroxy-L-kynurenine + H2O = 3-hydroxyanthranilate + L-alanine + H(+)</text>
        <dbReference type="Rhea" id="RHEA:25143"/>
        <dbReference type="ChEBI" id="CHEBI:15377"/>
        <dbReference type="ChEBI" id="CHEBI:15378"/>
        <dbReference type="ChEBI" id="CHEBI:36559"/>
        <dbReference type="ChEBI" id="CHEBI:57972"/>
        <dbReference type="ChEBI" id="CHEBI:58125"/>
        <dbReference type="EC" id="3.7.1.3"/>
    </reaction>
</comment>
<dbReference type="GO" id="GO:0009435">
    <property type="term" value="P:NAD+ biosynthetic process"/>
    <property type="evidence" value="ECO:0007669"/>
    <property type="project" value="UniProtKB-UniRule"/>
</dbReference>
<comment type="function">
    <text evidence="4 6">Catalyzes the cleavage of L-kynurenine (L-Kyn) and L-3-hydroxykynurenine (L-3OHKyn) into anthranilic acid (AA) and 3-hydroxyanthranilic acid (3-OHAA), respectively.</text>
</comment>
<dbReference type="EMBL" id="OCTN01000007">
    <property type="protein sequence ID" value="SOH95038.1"/>
    <property type="molecule type" value="Genomic_DNA"/>
</dbReference>
<dbReference type="GO" id="GO:0019805">
    <property type="term" value="P:quinolinate biosynthetic process"/>
    <property type="evidence" value="ECO:0007669"/>
    <property type="project" value="UniProtKB-UniRule"/>
</dbReference>
<dbReference type="UniPathway" id="UPA00253">
    <property type="reaction ID" value="UER00329"/>
</dbReference>
<keyword evidence="1 4" id="KW-0662">Pyridine nucleotide biosynthesis</keyword>
<comment type="catalytic activity">
    <reaction evidence="4 6">
        <text>L-kynurenine + H2O = anthranilate + L-alanine + H(+)</text>
        <dbReference type="Rhea" id="RHEA:16813"/>
        <dbReference type="ChEBI" id="CHEBI:15377"/>
        <dbReference type="ChEBI" id="CHEBI:15378"/>
        <dbReference type="ChEBI" id="CHEBI:16567"/>
        <dbReference type="ChEBI" id="CHEBI:57959"/>
        <dbReference type="ChEBI" id="CHEBI:57972"/>
        <dbReference type="EC" id="3.7.1.3"/>
    </reaction>
</comment>
<dbReference type="Gene3D" id="3.40.640.10">
    <property type="entry name" value="Type I PLP-dependent aspartate aminotransferase-like (Major domain)"/>
    <property type="match status" value="1"/>
</dbReference>
<dbReference type="GO" id="GO:0030429">
    <property type="term" value="F:kynureninase activity"/>
    <property type="evidence" value="ECO:0007669"/>
    <property type="project" value="UniProtKB-UniRule"/>
</dbReference>
<dbReference type="OrthoDB" id="9812626at2"/>
<feature type="binding site" evidence="4">
    <location>
        <position position="208"/>
    </location>
    <ligand>
        <name>pyridoxal 5'-phosphate</name>
        <dbReference type="ChEBI" id="CHEBI:597326"/>
    </ligand>
</feature>
<feature type="binding site" evidence="4">
    <location>
        <begin position="112"/>
        <end position="115"/>
    </location>
    <ligand>
        <name>pyridoxal 5'-phosphate</name>
        <dbReference type="ChEBI" id="CHEBI:597326"/>
    </ligand>
</feature>
<accession>A0A2C9CUW5</accession>
<evidence type="ECO:0000256" key="4">
    <source>
        <dbReference type="HAMAP-Rule" id="MF_01970"/>
    </source>
</evidence>
<dbReference type="EC" id="3.7.1.3" evidence="4 5"/>
<dbReference type="AlphaFoldDB" id="A0A2C9CUW5"/>
<keyword evidence="3 4" id="KW-0663">Pyridoxal phosphate</keyword>
<evidence type="ECO:0000256" key="1">
    <source>
        <dbReference type="ARBA" id="ARBA00022642"/>
    </source>
</evidence>
<evidence type="ECO:0000256" key="2">
    <source>
        <dbReference type="ARBA" id="ARBA00022801"/>
    </source>
</evidence>
<dbReference type="InterPro" id="IPR015424">
    <property type="entry name" value="PyrdxlP-dep_Trfase"/>
</dbReference>
<feature type="modified residue" description="N6-(pyridoxal phosphate)lysine" evidence="4">
    <location>
        <position position="209"/>
    </location>
</feature>
<dbReference type="GO" id="GO:0005737">
    <property type="term" value="C:cytoplasm"/>
    <property type="evidence" value="ECO:0007669"/>
    <property type="project" value="UniProtKB-UniRule"/>
</dbReference>
<feature type="binding site" evidence="4">
    <location>
        <position position="86"/>
    </location>
    <ligand>
        <name>pyridoxal 5'-phosphate</name>
        <dbReference type="ChEBI" id="CHEBI:597326"/>
    </ligand>
</feature>
<dbReference type="RefSeq" id="WP_097931178.1">
    <property type="nucleotide sequence ID" value="NZ_OCTN01000007.1"/>
</dbReference>
<dbReference type="SUPFAM" id="SSF53383">
    <property type="entry name" value="PLP-dependent transferases"/>
    <property type="match status" value="1"/>
</dbReference>
<dbReference type="PANTHER" id="PTHR14084">
    <property type="entry name" value="KYNURENINASE"/>
    <property type="match status" value="1"/>
</dbReference>
<dbReference type="InterPro" id="IPR010111">
    <property type="entry name" value="Kynureninase"/>
</dbReference>
<dbReference type="GO" id="GO:0097053">
    <property type="term" value="P:L-kynurenine catabolic process"/>
    <property type="evidence" value="ECO:0007669"/>
    <property type="project" value="UniProtKB-UniRule"/>
</dbReference>
<feature type="binding site" evidence="4">
    <location>
        <position position="264"/>
    </location>
    <ligand>
        <name>pyridoxal 5'-phosphate</name>
        <dbReference type="ChEBI" id="CHEBI:597326"/>
    </ligand>
</feature>
<dbReference type="UniPathway" id="UPA00334">
    <property type="reaction ID" value="UER00455"/>
</dbReference>
<dbReference type="NCBIfam" id="TIGR01814">
    <property type="entry name" value="kynureninase"/>
    <property type="match status" value="1"/>
</dbReference>
<feature type="binding site" evidence="4">
    <location>
        <position position="183"/>
    </location>
    <ligand>
        <name>pyridoxal 5'-phosphate</name>
        <dbReference type="ChEBI" id="CHEBI:597326"/>
    </ligand>
</feature>
<comment type="cofactor">
    <cofactor evidence="4 6">
        <name>pyridoxal 5'-phosphate</name>
        <dbReference type="ChEBI" id="CHEBI:597326"/>
    </cofactor>
</comment>
<protein>
    <recommendedName>
        <fullName evidence="4 5">Kynureninase</fullName>
        <ecNumber evidence="4 5">3.7.1.3</ecNumber>
    </recommendedName>
    <alternativeName>
        <fullName evidence="4">L-kynurenine hydrolase</fullName>
    </alternativeName>
</protein>
<feature type="binding site" evidence="4">
    <location>
        <position position="154"/>
    </location>
    <ligand>
        <name>pyridoxal 5'-phosphate</name>
        <dbReference type="ChEBI" id="CHEBI:597326"/>
    </ligand>
</feature>
<evidence type="ECO:0000256" key="3">
    <source>
        <dbReference type="ARBA" id="ARBA00022898"/>
    </source>
</evidence>
<comment type="subunit">
    <text evidence="4 6">Homodimer.</text>
</comment>
<dbReference type="InterPro" id="IPR015422">
    <property type="entry name" value="PyrdxlP-dep_Trfase_small"/>
</dbReference>
<dbReference type="InterPro" id="IPR015421">
    <property type="entry name" value="PyrdxlP-dep_Trfase_major"/>
</dbReference>
<evidence type="ECO:0000256" key="6">
    <source>
        <dbReference type="PIRNR" id="PIRNR038800"/>
    </source>
</evidence>
<evidence type="ECO:0000256" key="5">
    <source>
        <dbReference type="NCBIfam" id="TIGR01814"/>
    </source>
</evidence>
<dbReference type="GO" id="GO:0043420">
    <property type="term" value="P:anthranilate metabolic process"/>
    <property type="evidence" value="ECO:0007669"/>
    <property type="project" value="TreeGrafter"/>
</dbReference>
<organism evidence="7 8">
    <name type="scientific">Pontivivens marinum</name>
    <dbReference type="NCBI Taxonomy" id="1690039"/>
    <lineage>
        <taxon>Bacteria</taxon>
        <taxon>Pseudomonadati</taxon>
        <taxon>Pseudomonadota</taxon>
        <taxon>Alphaproteobacteria</taxon>
        <taxon>Rhodobacterales</taxon>
        <taxon>Paracoccaceae</taxon>
        <taxon>Pontivivens</taxon>
    </lineage>
</organism>
<dbReference type="HAMAP" id="MF_01970">
    <property type="entry name" value="Kynureninase"/>
    <property type="match status" value="1"/>
</dbReference>
<dbReference type="Proteomes" id="UP000220034">
    <property type="component" value="Unassembled WGS sequence"/>
</dbReference>
<reference evidence="8" key="1">
    <citation type="submission" date="2017-09" db="EMBL/GenBank/DDBJ databases">
        <authorList>
            <person name="Varghese N."/>
            <person name="Submissions S."/>
        </authorList>
    </citation>
    <scope>NUCLEOTIDE SEQUENCE [LARGE SCALE GENOMIC DNA]</scope>
    <source>
        <strain evidence="8">C7</strain>
    </source>
</reference>
<dbReference type="Pfam" id="PF22580">
    <property type="entry name" value="KYNU_C"/>
    <property type="match status" value="1"/>
</dbReference>
<keyword evidence="8" id="KW-1185">Reference proteome</keyword>
<comment type="pathway">
    <text evidence="4 6">Amino-acid degradation; L-kynurenine degradation; L-alanine and anthranilate from L-kynurenine: step 1/1.</text>
</comment>
<proteinExistence type="inferred from homology"/>
<evidence type="ECO:0000313" key="7">
    <source>
        <dbReference type="EMBL" id="SOH95038.1"/>
    </source>
</evidence>
<comment type="pathway">
    <text evidence="4 6">Cofactor biosynthesis; NAD(+) biosynthesis; quinolinate from L-kynurenine: step 2/3.</text>
</comment>
<dbReference type="GO" id="GO:0030170">
    <property type="term" value="F:pyridoxal phosphate binding"/>
    <property type="evidence" value="ECO:0007669"/>
    <property type="project" value="UniProtKB-UniRule"/>
</dbReference>
<comment type="similarity">
    <text evidence="4 6">Belongs to the kynureninase family.</text>
</comment>
<dbReference type="Gene3D" id="3.90.1150.10">
    <property type="entry name" value="Aspartate Aminotransferase, domain 1"/>
    <property type="match status" value="1"/>
</dbReference>
<dbReference type="PANTHER" id="PTHR14084:SF0">
    <property type="entry name" value="KYNURENINASE"/>
    <property type="match status" value="1"/>
</dbReference>
<dbReference type="GO" id="GO:0019441">
    <property type="term" value="P:L-tryptophan catabolic process to kynurenine"/>
    <property type="evidence" value="ECO:0007669"/>
    <property type="project" value="TreeGrafter"/>
</dbReference>
<sequence length="395" mass="42087">MTNFDATKQMFHVPEGVIYLDGNSLGPLPVAAGARVASMMADEWGEMLITGWNTAGWMAQPMALGDRIGRLIGAEAGHVVLGDTLSIKVYQALASALSMTDRKVILSDSGNFPSDLYMAEGLIRSLGQGHELRVVAPEDVADAIDETVAVTMITEVDYRTGRKHDMAALTAKAHAVGAITVWDLAHSAGALPVDLAGVGADFAVGCTYKYLNGGPGAPAFIYVAPRHADRAVPALSGWLGHEAPFAFDQAYRPGVGIERMRVGTPSVIQMASLDAALDAWDGVDMADLRSRSIALCDLFIAQVEAATDLTLASPRDGAQRGSQVSFHHPQGYAVMQALIARGVIGDFRAPDILRFGFTPLYIGEDEVRRAAAILAEIIETASWDKPEFHARQAVT</sequence>